<keyword evidence="4" id="KW-1185">Reference proteome</keyword>
<feature type="chain" id="PRO_5012110527" evidence="1">
    <location>
        <begin position="22"/>
        <end position="206"/>
    </location>
</feature>
<dbReference type="AlphaFoldDB" id="A0A2A4G2P6"/>
<dbReference type="PANTHER" id="PTHR34406:SF1">
    <property type="entry name" value="PROTEIN YCEI"/>
    <property type="match status" value="1"/>
</dbReference>
<evidence type="ECO:0000313" key="3">
    <source>
        <dbReference type="EMBL" id="PCE44294.1"/>
    </source>
</evidence>
<proteinExistence type="predicted"/>
<organism evidence="3 4">
    <name type="scientific">Rhizorhabdus dicambivorans</name>
    <dbReference type="NCBI Taxonomy" id="1850238"/>
    <lineage>
        <taxon>Bacteria</taxon>
        <taxon>Pseudomonadati</taxon>
        <taxon>Pseudomonadota</taxon>
        <taxon>Alphaproteobacteria</taxon>
        <taxon>Sphingomonadales</taxon>
        <taxon>Sphingomonadaceae</taxon>
        <taxon>Rhizorhabdus</taxon>
    </lineage>
</organism>
<feature type="domain" description="Lipid/polyisoprenoid-binding YceI-like" evidence="2">
    <location>
        <begin position="41"/>
        <end position="202"/>
    </location>
</feature>
<dbReference type="RefSeq" id="WP_066959326.1">
    <property type="nucleotide sequence ID" value="NZ_CP023449.1"/>
</dbReference>
<reference evidence="3 4" key="1">
    <citation type="submission" date="2017-09" db="EMBL/GenBank/DDBJ databases">
        <title>The Catabolism of 3,6-Dichlorosalicylic acid is Initiated by the Cytochrome P450 Monooxygenase DsmABC in Rhizorhabdus dicambivorans Ndbn-20.</title>
        <authorList>
            <person name="Na L."/>
        </authorList>
    </citation>
    <scope>NUCLEOTIDE SEQUENCE [LARGE SCALE GENOMIC DNA]</scope>
    <source>
        <strain evidence="3 4">Ndbn-20m</strain>
    </source>
</reference>
<dbReference type="Proteomes" id="UP000218934">
    <property type="component" value="Unassembled WGS sequence"/>
</dbReference>
<evidence type="ECO:0000313" key="4">
    <source>
        <dbReference type="Proteomes" id="UP000218934"/>
    </source>
</evidence>
<dbReference type="Gene3D" id="2.40.128.110">
    <property type="entry name" value="Lipid/polyisoprenoid-binding, YceI-like"/>
    <property type="match status" value="1"/>
</dbReference>
<keyword evidence="1" id="KW-0732">Signal</keyword>
<dbReference type="EMBL" id="NWUF01000001">
    <property type="protein sequence ID" value="PCE44294.1"/>
    <property type="molecule type" value="Genomic_DNA"/>
</dbReference>
<dbReference type="KEGG" id="rdi:CMV14_11900"/>
<evidence type="ECO:0000256" key="1">
    <source>
        <dbReference type="SAM" id="SignalP"/>
    </source>
</evidence>
<protein>
    <submittedName>
        <fullName evidence="3">Polyisoprenoid-binding protein</fullName>
    </submittedName>
</protein>
<sequence length="206" mass="21797">MNRTTLALALPLSLGASVVLAQDLPKAPPGTADVRRVAAGTYTVDPDHSQVAFTVNHLGFSTYRGIFGNVRGSMTIDPRAPAKANVVIDIPISGITTTSAKLDEHLKNADFFDAARYPAARFEATSVRPSGKRARISGNLTIKGITRPVVLDAVFVGAGTMMGKRTIGFDATTTIRRSDFGVSYGIPLVPDSVPLQISVAFEKPEG</sequence>
<dbReference type="SUPFAM" id="SSF101874">
    <property type="entry name" value="YceI-like"/>
    <property type="match status" value="1"/>
</dbReference>
<dbReference type="SMART" id="SM00867">
    <property type="entry name" value="YceI"/>
    <property type="match status" value="1"/>
</dbReference>
<dbReference type="InterPro" id="IPR036761">
    <property type="entry name" value="TTHA0802/YceI-like_sf"/>
</dbReference>
<gene>
    <name evidence="3" type="ORF">COO09_01285</name>
</gene>
<dbReference type="Pfam" id="PF04264">
    <property type="entry name" value="YceI"/>
    <property type="match status" value="1"/>
</dbReference>
<comment type="caution">
    <text evidence="3">The sequence shown here is derived from an EMBL/GenBank/DDBJ whole genome shotgun (WGS) entry which is preliminary data.</text>
</comment>
<dbReference type="PANTHER" id="PTHR34406">
    <property type="entry name" value="PROTEIN YCEI"/>
    <property type="match status" value="1"/>
</dbReference>
<dbReference type="InterPro" id="IPR007372">
    <property type="entry name" value="Lipid/polyisoprenoid-bd_YceI"/>
</dbReference>
<name>A0A2A4G2P6_9SPHN</name>
<evidence type="ECO:0000259" key="2">
    <source>
        <dbReference type="SMART" id="SM00867"/>
    </source>
</evidence>
<feature type="signal peptide" evidence="1">
    <location>
        <begin position="1"/>
        <end position="21"/>
    </location>
</feature>
<accession>A0A2A4G2P6</accession>
<dbReference type="OrthoDB" id="9811006at2"/>